<organism evidence="2 3">
    <name type="scientific">Microbulbifer epialgicus</name>
    <dbReference type="NCBI Taxonomy" id="393907"/>
    <lineage>
        <taxon>Bacteria</taxon>
        <taxon>Pseudomonadati</taxon>
        <taxon>Pseudomonadota</taxon>
        <taxon>Gammaproteobacteria</taxon>
        <taxon>Cellvibrionales</taxon>
        <taxon>Microbulbiferaceae</taxon>
        <taxon>Microbulbifer</taxon>
    </lineage>
</organism>
<sequence length="143" mass="17131">MQNLYEVSVGNLDNESYIYTPSIFWKILFFLLVPIESWSQYEAFTQNAYNQSIWWLTASLVIYTIYFVGFYGLAFAKRIATPRFWGFFLPLIMVTDIYEIGTVVATMNMTVLENQMRLLFISPVVLFLWFIIFRYRKVMRYIK</sequence>
<keyword evidence="1" id="KW-0472">Membrane</keyword>
<keyword evidence="1" id="KW-1133">Transmembrane helix</keyword>
<accession>A0ABV4NZC5</accession>
<evidence type="ECO:0000313" key="3">
    <source>
        <dbReference type="Proteomes" id="UP001569428"/>
    </source>
</evidence>
<keyword evidence="3" id="KW-1185">Reference proteome</keyword>
<reference evidence="2 3" key="1">
    <citation type="submission" date="2024-08" db="EMBL/GenBank/DDBJ databases">
        <authorList>
            <person name="Ishaq N."/>
        </authorList>
    </citation>
    <scope>NUCLEOTIDE SEQUENCE [LARGE SCALE GENOMIC DNA]</scope>
    <source>
        <strain evidence="2 3">DSM 18651</strain>
    </source>
</reference>
<comment type="caution">
    <text evidence="2">The sequence shown here is derived from an EMBL/GenBank/DDBJ whole genome shotgun (WGS) entry which is preliminary data.</text>
</comment>
<feature type="transmembrane region" description="Helical" evidence="1">
    <location>
        <begin position="118"/>
        <end position="135"/>
    </location>
</feature>
<dbReference type="Proteomes" id="UP001569428">
    <property type="component" value="Unassembled WGS sequence"/>
</dbReference>
<evidence type="ECO:0000313" key="2">
    <source>
        <dbReference type="EMBL" id="MFA0811144.1"/>
    </source>
</evidence>
<name>A0ABV4NZC5_9GAMM</name>
<gene>
    <name evidence="2" type="ORF">ACCI49_09455</name>
</gene>
<dbReference type="RefSeq" id="WP_371838713.1">
    <property type="nucleotide sequence ID" value="NZ_JBGMEK010000016.1"/>
</dbReference>
<dbReference type="EMBL" id="JBGMEK010000016">
    <property type="protein sequence ID" value="MFA0811144.1"/>
    <property type="molecule type" value="Genomic_DNA"/>
</dbReference>
<feature type="transmembrane region" description="Helical" evidence="1">
    <location>
        <begin position="85"/>
        <end position="106"/>
    </location>
</feature>
<keyword evidence="1" id="KW-0812">Transmembrane</keyword>
<evidence type="ECO:0000256" key="1">
    <source>
        <dbReference type="SAM" id="Phobius"/>
    </source>
</evidence>
<proteinExistence type="predicted"/>
<feature type="transmembrane region" description="Helical" evidence="1">
    <location>
        <begin position="53"/>
        <end position="73"/>
    </location>
</feature>
<protein>
    <submittedName>
        <fullName evidence="2">Uncharacterized protein</fullName>
    </submittedName>
</protein>
<feature type="transmembrane region" description="Helical" evidence="1">
    <location>
        <begin position="23"/>
        <end position="41"/>
    </location>
</feature>